<evidence type="ECO:0000313" key="11">
    <source>
        <dbReference type="EMBL" id="WOK92909.1"/>
    </source>
</evidence>
<evidence type="ECO:0000256" key="9">
    <source>
        <dbReference type="RuleBase" id="RU369115"/>
    </source>
</evidence>
<dbReference type="InterPro" id="IPR008217">
    <property type="entry name" value="Ccc1_fam"/>
</dbReference>
<comment type="function">
    <text evidence="9">Vacuolar Fe(2+) uptake transporter.</text>
</comment>
<evidence type="ECO:0000256" key="10">
    <source>
        <dbReference type="SAM" id="MobiDB-lite"/>
    </source>
</evidence>
<dbReference type="GO" id="GO:0005381">
    <property type="term" value="F:iron ion transmembrane transporter activity"/>
    <property type="evidence" value="ECO:0007669"/>
    <property type="project" value="UniProtKB-UniRule"/>
</dbReference>
<feature type="transmembrane region" description="Helical" evidence="9">
    <location>
        <begin position="191"/>
        <end position="210"/>
    </location>
</feature>
<sequence length="252" mass="27092">MADEEQASTSASLLHTNREEDKGDVVGVDKPAQPSGESVKSIVYGGLDAIVTTFSLISSISAGHLSSNGISMGFSDYLSSNTEKYMAEQERVMIDHGVANHLLPQQAELLQTYLALGMSSDDASTIVGIFSRYKDMLVDEKMMTEKRMLPPCHAEKPWKSGLITFAAFILFGSLPLLSFVVLIPFNQSDTTKFWGASILAVFALCILGIAKSKISGQNYLHSVATTASNGCIAAATAYLIGWILRNVAGLEN</sequence>
<dbReference type="PANTHER" id="PTHR31851">
    <property type="entry name" value="FE(2+)/MN(2+) TRANSPORTER PCL1"/>
    <property type="match status" value="1"/>
</dbReference>
<evidence type="ECO:0000313" key="12">
    <source>
        <dbReference type="Proteomes" id="UP001327560"/>
    </source>
</evidence>
<dbReference type="Proteomes" id="UP001327560">
    <property type="component" value="Chromosome 1"/>
</dbReference>
<evidence type="ECO:0000256" key="3">
    <source>
        <dbReference type="ARBA" id="ARBA00022496"/>
    </source>
</evidence>
<evidence type="ECO:0000256" key="1">
    <source>
        <dbReference type="ARBA" id="ARBA00004128"/>
    </source>
</evidence>
<feature type="region of interest" description="Disordered" evidence="10">
    <location>
        <begin position="1"/>
        <end position="36"/>
    </location>
</feature>
<keyword evidence="5 9" id="KW-0812">Transmembrane</keyword>
<name>A0AAQ3JPU0_9LILI</name>
<accession>A0AAQ3JPU0</accession>
<comment type="similarity">
    <text evidence="2 9">Belongs to the CCC1 family.</text>
</comment>
<gene>
    <name evidence="11" type="ORF">Cni_G01601</name>
</gene>
<keyword evidence="7 9" id="KW-0472">Membrane</keyword>
<evidence type="ECO:0000256" key="5">
    <source>
        <dbReference type="ARBA" id="ARBA00022692"/>
    </source>
</evidence>
<reference evidence="11 12" key="1">
    <citation type="submission" date="2023-10" db="EMBL/GenBank/DDBJ databases">
        <title>Chromosome-scale genome assembly provides insights into flower coloration mechanisms of Canna indica.</title>
        <authorList>
            <person name="Li C."/>
        </authorList>
    </citation>
    <scope>NUCLEOTIDE SEQUENCE [LARGE SCALE GENOMIC DNA]</scope>
    <source>
        <tissue evidence="11">Flower</tissue>
    </source>
</reference>
<keyword evidence="3" id="KW-0410">Iron transport</keyword>
<keyword evidence="4 9" id="KW-0926">Vacuole</keyword>
<dbReference type="GO" id="GO:0005384">
    <property type="term" value="F:manganese ion transmembrane transporter activity"/>
    <property type="evidence" value="ECO:0007669"/>
    <property type="project" value="InterPro"/>
</dbReference>
<evidence type="ECO:0000256" key="2">
    <source>
        <dbReference type="ARBA" id="ARBA00007049"/>
    </source>
</evidence>
<keyword evidence="12" id="KW-1185">Reference proteome</keyword>
<keyword evidence="9" id="KW-0406">Ion transport</keyword>
<evidence type="ECO:0000256" key="4">
    <source>
        <dbReference type="ARBA" id="ARBA00022554"/>
    </source>
</evidence>
<dbReference type="EMBL" id="CP136890">
    <property type="protein sequence ID" value="WOK92909.1"/>
    <property type="molecule type" value="Genomic_DNA"/>
</dbReference>
<organism evidence="11 12">
    <name type="scientific">Canna indica</name>
    <name type="common">Indian-shot</name>
    <dbReference type="NCBI Taxonomy" id="4628"/>
    <lineage>
        <taxon>Eukaryota</taxon>
        <taxon>Viridiplantae</taxon>
        <taxon>Streptophyta</taxon>
        <taxon>Embryophyta</taxon>
        <taxon>Tracheophyta</taxon>
        <taxon>Spermatophyta</taxon>
        <taxon>Magnoliopsida</taxon>
        <taxon>Liliopsida</taxon>
        <taxon>Zingiberales</taxon>
        <taxon>Cannaceae</taxon>
        <taxon>Canna</taxon>
    </lineage>
</organism>
<comment type="caution">
    <text evidence="9">Lacks conserved residue(s) required for the propagation of feature annotation.</text>
</comment>
<dbReference type="GO" id="GO:0140315">
    <property type="term" value="F:iron ion sequestering activity"/>
    <property type="evidence" value="ECO:0007669"/>
    <property type="project" value="UniProtKB-UniRule"/>
</dbReference>
<feature type="transmembrane region" description="Helical" evidence="9">
    <location>
        <begin position="222"/>
        <end position="244"/>
    </location>
</feature>
<proteinExistence type="inferred from homology"/>
<protein>
    <recommendedName>
        <fullName evidence="9">Vacuolar iron transporter</fullName>
    </recommendedName>
</protein>
<dbReference type="GO" id="GO:0030026">
    <property type="term" value="P:intracellular manganese ion homeostasis"/>
    <property type="evidence" value="ECO:0007669"/>
    <property type="project" value="InterPro"/>
</dbReference>
<keyword evidence="6 9" id="KW-1133">Transmembrane helix</keyword>
<dbReference type="AlphaFoldDB" id="A0AAQ3JPU0"/>
<feature type="transmembrane region" description="Helical" evidence="9">
    <location>
        <begin position="162"/>
        <end position="185"/>
    </location>
</feature>
<keyword evidence="9" id="KW-0813">Transport</keyword>
<comment type="catalytic activity">
    <reaction evidence="8">
        <text>Fe(2+)(in) = Fe(2+)(out)</text>
        <dbReference type="Rhea" id="RHEA:28486"/>
        <dbReference type="ChEBI" id="CHEBI:29033"/>
    </reaction>
    <physiologicalReaction direction="left-to-right" evidence="8">
        <dbReference type="Rhea" id="RHEA:28487"/>
    </physiologicalReaction>
</comment>
<evidence type="ECO:0000256" key="6">
    <source>
        <dbReference type="ARBA" id="ARBA00022989"/>
    </source>
</evidence>
<evidence type="ECO:0000256" key="7">
    <source>
        <dbReference type="ARBA" id="ARBA00023136"/>
    </source>
</evidence>
<dbReference type="GO" id="GO:0005774">
    <property type="term" value="C:vacuolar membrane"/>
    <property type="evidence" value="ECO:0007669"/>
    <property type="project" value="UniProtKB-SubCell"/>
</dbReference>
<comment type="subcellular location">
    <subcellularLocation>
        <location evidence="1 9">Vacuole membrane</location>
        <topology evidence="1 9">Multi-pass membrane protein</topology>
    </subcellularLocation>
</comment>
<keyword evidence="3" id="KW-0408">Iron</keyword>
<dbReference type="Pfam" id="PF01988">
    <property type="entry name" value="VIT1"/>
    <property type="match status" value="1"/>
</dbReference>
<evidence type="ECO:0000256" key="8">
    <source>
        <dbReference type="ARBA" id="ARBA00044464"/>
    </source>
</evidence>